<sequence>MRSVKLANDGGKAVPYLKAVFTLERCVEQQPIRALTLASSVENVARATIIGFDARRHHGSRVAGDSTSLYCEDANNARRWRRASDATRRAASRPYNRLEANSKHRNRIQLEISSQKQSSDTHKTRYDRVKRCRERKINIKASERVNSTSSLPDKPSGLKAGEIISPIDDINKLVGWVASLPKVFHETTITSYKRYFTVPARRQAGHVDADQTLPTQRFLWRRTDAEIGTRLCDASDVSAVRLHSGGGQLSRWPFDRHRLAIVRDPNTYLTSGAAVVLVVRLLASHPFETGFRMWESGGRFLGDIPFPAPLNSGAAPYSTRFTLIGSQDLDVKSHPNLSNPLFSDFASPLSDSALFVPETWSNKAVFTIEQGDTSRPTNAASNRALFAVAGRRRHVPYTNIVVLIPRRWRRASEPMFVARATLSTTVASVEALIGCNSSRRFASLDCENRFRNTETFRILLFPKNNAWEPRRVIEVSMAQRRNARAGKRGRESPDHDTTAAAVPPEEFVARTYGWCHPCPEQHGLSAWQASKAD</sequence>
<proteinExistence type="predicted"/>
<gene>
    <name evidence="2" type="ORF">PR048_015843</name>
</gene>
<feature type="compositionally biased region" description="Basic and acidic residues" evidence="1">
    <location>
        <begin position="488"/>
        <end position="497"/>
    </location>
</feature>
<comment type="caution">
    <text evidence="2">The sequence shown here is derived from an EMBL/GenBank/DDBJ whole genome shotgun (WGS) entry which is preliminary data.</text>
</comment>
<name>A0ABQ9HIA1_9NEOP</name>
<feature type="region of interest" description="Disordered" evidence="1">
    <location>
        <begin position="478"/>
        <end position="501"/>
    </location>
</feature>
<organism evidence="2 3">
    <name type="scientific">Dryococelus australis</name>
    <dbReference type="NCBI Taxonomy" id="614101"/>
    <lineage>
        <taxon>Eukaryota</taxon>
        <taxon>Metazoa</taxon>
        <taxon>Ecdysozoa</taxon>
        <taxon>Arthropoda</taxon>
        <taxon>Hexapoda</taxon>
        <taxon>Insecta</taxon>
        <taxon>Pterygota</taxon>
        <taxon>Neoptera</taxon>
        <taxon>Polyneoptera</taxon>
        <taxon>Phasmatodea</taxon>
        <taxon>Verophasmatodea</taxon>
        <taxon>Anareolatae</taxon>
        <taxon>Phasmatidae</taxon>
        <taxon>Eurycanthinae</taxon>
        <taxon>Dryococelus</taxon>
    </lineage>
</organism>
<keyword evidence="3" id="KW-1185">Reference proteome</keyword>
<protein>
    <submittedName>
        <fullName evidence="2">Uncharacterized protein</fullName>
    </submittedName>
</protein>
<evidence type="ECO:0000256" key="1">
    <source>
        <dbReference type="SAM" id="MobiDB-lite"/>
    </source>
</evidence>
<evidence type="ECO:0000313" key="3">
    <source>
        <dbReference type="Proteomes" id="UP001159363"/>
    </source>
</evidence>
<dbReference type="EMBL" id="JARBHB010000005">
    <property type="protein sequence ID" value="KAJ8883987.1"/>
    <property type="molecule type" value="Genomic_DNA"/>
</dbReference>
<evidence type="ECO:0000313" key="2">
    <source>
        <dbReference type="EMBL" id="KAJ8883987.1"/>
    </source>
</evidence>
<feature type="compositionally biased region" description="Basic and acidic residues" evidence="1">
    <location>
        <begin position="119"/>
        <end position="128"/>
    </location>
</feature>
<dbReference type="Proteomes" id="UP001159363">
    <property type="component" value="Chromosome 4"/>
</dbReference>
<accession>A0ABQ9HIA1</accession>
<reference evidence="2 3" key="1">
    <citation type="submission" date="2023-02" db="EMBL/GenBank/DDBJ databases">
        <title>LHISI_Scaffold_Assembly.</title>
        <authorList>
            <person name="Stuart O.P."/>
            <person name="Cleave R."/>
            <person name="Magrath M.J.L."/>
            <person name="Mikheyev A.S."/>
        </authorList>
    </citation>
    <scope>NUCLEOTIDE SEQUENCE [LARGE SCALE GENOMIC DNA]</scope>
    <source>
        <strain evidence="2">Daus_M_001</strain>
        <tissue evidence="2">Leg muscle</tissue>
    </source>
</reference>
<feature type="region of interest" description="Disordered" evidence="1">
    <location>
        <begin position="82"/>
        <end position="128"/>
    </location>
</feature>